<proteinExistence type="predicted"/>
<evidence type="ECO:0000313" key="3">
    <source>
        <dbReference type="EMBL" id="KOO34160.1"/>
    </source>
</evidence>
<dbReference type="Pfam" id="PF10211">
    <property type="entry name" value="Ax_dynein_light"/>
    <property type="match status" value="1"/>
</dbReference>
<sequence length="360" mass="40077">MHGDYDPSQASADHIPVKKLTIGSWNLLAKYDEHVLLSWYWAERKLVWEVLHLGVVRKMEVDFEDIAQATLTAGTDEQQQDKLAIELHRPPRFFKENPPSAVAAGAQEVSYVYTTDFTNGQASTESRHVLLFDPGAISREHIKRMQLSGLRLQLEGVAGAQATSGAGGGRGLLRASGGVHATSAHLRQPPTSSPRLDAIILQDQLKREMRERQARYTGVCPVRDRIYAVVLDELIASVARDEGKRGGLLRRLYAEARMTIDAYRTVYEQSIEFGSRKLTQAAMTKGSLADDIEALEAKIAELHVEVGRLGRLCEGLEFREAEKERGYEGENPEVTALKAEQKQLQDLLVVLRPSKPEKGK</sequence>
<keyword evidence="1" id="KW-0175">Coiled coil</keyword>
<evidence type="ECO:0000256" key="1">
    <source>
        <dbReference type="ARBA" id="ARBA00023054"/>
    </source>
</evidence>
<dbReference type="InterPro" id="IPR057939">
    <property type="entry name" value="TRF2_HOY1_PH"/>
</dbReference>
<reference evidence="4" key="1">
    <citation type="journal article" date="2015" name="PLoS Genet.">
        <title>Genome Sequence and Transcriptome Analyses of Chrysochromulina tobin: Metabolic Tools for Enhanced Algal Fitness in the Prominent Order Prymnesiales (Haptophyceae).</title>
        <authorList>
            <person name="Hovde B.T."/>
            <person name="Deodato C.R."/>
            <person name="Hunsperger H.M."/>
            <person name="Ryken S.A."/>
            <person name="Yost W."/>
            <person name="Jha R.K."/>
            <person name="Patterson J."/>
            <person name="Monnat R.J. Jr."/>
            <person name="Barlow S.B."/>
            <person name="Starkenburg S.R."/>
            <person name="Cattolico R.A."/>
        </authorList>
    </citation>
    <scope>NUCLEOTIDE SEQUENCE</scope>
    <source>
        <strain evidence="4">CCMP291</strain>
    </source>
</reference>
<dbReference type="AlphaFoldDB" id="A0A0M0K5R3"/>
<name>A0A0M0K5R3_9EUKA</name>
<dbReference type="GO" id="GO:0045504">
    <property type="term" value="F:dynein heavy chain binding"/>
    <property type="evidence" value="ECO:0007669"/>
    <property type="project" value="TreeGrafter"/>
</dbReference>
<dbReference type="SUPFAM" id="SSF161270">
    <property type="entry name" value="PspA lactotransferrin-binding region"/>
    <property type="match status" value="1"/>
</dbReference>
<comment type="caution">
    <text evidence="3">The sequence shown here is derived from an EMBL/GenBank/DDBJ whole genome shotgun (WGS) entry which is preliminary data.</text>
</comment>
<dbReference type="PANTHER" id="PTHR13183">
    <property type="entry name" value="AXONEMAL INNER ARM DYNEIN LIGHT CHAIN 28"/>
    <property type="match status" value="1"/>
</dbReference>
<dbReference type="Proteomes" id="UP000037460">
    <property type="component" value="Unassembled WGS sequence"/>
</dbReference>
<evidence type="ECO:0000259" key="2">
    <source>
        <dbReference type="Pfam" id="PF24818"/>
    </source>
</evidence>
<accession>A0A0M0K5R3</accession>
<organism evidence="3 4">
    <name type="scientific">Chrysochromulina tobinii</name>
    <dbReference type="NCBI Taxonomy" id="1460289"/>
    <lineage>
        <taxon>Eukaryota</taxon>
        <taxon>Haptista</taxon>
        <taxon>Haptophyta</taxon>
        <taxon>Prymnesiophyceae</taxon>
        <taxon>Prymnesiales</taxon>
        <taxon>Chrysochromulinaceae</taxon>
        <taxon>Chrysochromulina</taxon>
    </lineage>
</organism>
<dbReference type="Pfam" id="PF24818">
    <property type="entry name" value="PH_TRF2_HOY1"/>
    <property type="match status" value="1"/>
</dbReference>
<dbReference type="EMBL" id="JWZX01001310">
    <property type="protein sequence ID" value="KOO34160.1"/>
    <property type="molecule type" value="Genomic_DNA"/>
</dbReference>
<dbReference type="PANTHER" id="PTHR13183:SF1">
    <property type="entry name" value="ARM LIGHT CHAIN, AXONEMAL, PUTATIVE-RELATED"/>
    <property type="match status" value="1"/>
</dbReference>
<keyword evidence="4" id="KW-1185">Reference proteome</keyword>
<evidence type="ECO:0000313" key="4">
    <source>
        <dbReference type="Proteomes" id="UP000037460"/>
    </source>
</evidence>
<dbReference type="InterPro" id="IPR019347">
    <property type="entry name" value="Axonemal_dynein_light_chain"/>
</dbReference>
<dbReference type="GO" id="GO:0005930">
    <property type="term" value="C:axoneme"/>
    <property type="evidence" value="ECO:0007669"/>
    <property type="project" value="TreeGrafter"/>
</dbReference>
<dbReference type="OrthoDB" id="532422at2759"/>
<protein>
    <submittedName>
        <fullName evidence="3">Axonemal dynein light chain p33</fullName>
    </submittedName>
</protein>
<feature type="domain" description="TRF2/HOY1 PH-like" evidence="2">
    <location>
        <begin position="15"/>
        <end position="137"/>
    </location>
</feature>
<gene>
    <name evidence="3" type="ORF">Ctob_010611</name>
</gene>